<feature type="compositionally biased region" description="Basic and acidic residues" evidence="2">
    <location>
        <begin position="138"/>
        <end position="147"/>
    </location>
</feature>
<keyword evidence="3" id="KW-1133">Transmembrane helix</keyword>
<protein>
    <recommendedName>
        <fullName evidence="6">Secreted protein</fullName>
    </recommendedName>
</protein>
<keyword evidence="1" id="KW-0175">Coiled coil</keyword>
<keyword evidence="3" id="KW-0472">Membrane</keyword>
<feature type="region of interest" description="Disordered" evidence="2">
    <location>
        <begin position="138"/>
        <end position="161"/>
    </location>
</feature>
<dbReference type="Proteomes" id="UP001596160">
    <property type="component" value="Unassembled WGS sequence"/>
</dbReference>
<evidence type="ECO:0000256" key="1">
    <source>
        <dbReference type="SAM" id="Coils"/>
    </source>
</evidence>
<evidence type="ECO:0000313" key="4">
    <source>
        <dbReference type="EMBL" id="MFC5156572.1"/>
    </source>
</evidence>
<feature type="compositionally biased region" description="Low complexity" evidence="2">
    <location>
        <begin position="191"/>
        <end position="201"/>
    </location>
</feature>
<proteinExistence type="predicted"/>
<dbReference type="EMBL" id="JBHSKP010000037">
    <property type="protein sequence ID" value="MFC5156572.1"/>
    <property type="molecule type" value="Genomic_DNA"/>
</dbReference>
<accession>A0ABW0AVT1</accession>
<evidence type="ECO:0000256" key="3">
    <source>
        <dbReference type="SAM" id="Phobius"/>
    </source>
</evidence>
<gene>
    <name evidence="4" type="ORF">ACFPRH_33155</name>
</gene>
<keyword evidence="5" id="KW-1185">Reference proteome</keyword>
<evidence type="ECO:0000313" key="5">
    <source>
        <dbReference type="Proteomes" id="UP001596160"/>
    </source>
</evidence>
<sequence length="347" mass="36377">MPRGRHRHSPPLHRLLPPTAVAGASVLCAAAAWLLSEPVALRVLAAAAAAAAVTGAFLTRSWDRAAGRQVADLTRGRASDAWQTEERIAELESELEESRELRAKLDAKLRAKRVELAGLRGEHAALLRRYATAETERASVLEDRRQLTGDTGAPKAPGPARAAAALGPAVYLRAARALEELTRTAEAQRSARATATAGVKAAGEREKASAGEAEESPGKPGAGVDTGSEQHARPATALPARRPAAAIAPYGPRRGPGAARPEGNFDFFGTQALAPGEPGSELRAAPERHARAIEAAQQEDLADVVGEEALAERRADTARPAAAVIDLTAHDETEKLDLGELRNAVNS</sequence>
<feature type="compositionally biased region" description="Low complexity" evidence="2">
    <location>
        <begin position="233"/>
        <end position="261"/>
    </location>
</feature>
<feature type="region of interest" description="Disordered" evidence="2">
    <location>
        <begin position="186"/>
        <end position="266"/>
    </location>
</feature>
<evidence type="ECO:0008006" key="6">
    <source>
        <dbReference type="Google" id="ProtNLM"/>
    </source>
</evidence>
<organism evidence="4 5">
    <name type="scientific">Streptomyces amakusaensis</name>
    <dbReference type="NCBI Taxonomy" id="67271"/>
    <lineage>
        <taxon>Bacteria</taxon>
        <taxon>Bacillati</taxon>
        <taxon>Actinomycetota</taxon>
        <taxon>Actinomycetes</taxon>
        <taxon>Kitasatosporales</taxon>
        <taxon>Streptomycetaceae</taxon>
        <taxon>Streptomyces</taxon>
    </lineage>
</organism>
<name>A0ABW0AVT1_9ACTN</name>
<feature type="transmembrane region" description="Helical" evidence="3">
    <location>
        <begin position="39"/>
        <end position="58"/>
    </location>
</feature>
<keyword evidence="3" id="KW-0812">Transmembrane</keyword>
<comment type="caution">
    <text evidence="4">The sequence shown here is derived from an EMBL/GenBank/DDBJ whole genome shotgun (WGS) entry which is preliminary data.</text>
</comment>
<feature type="coiled-coil region" evidence="1">
    <location>
        <begin position="81"/>
        <end position="136"/>
    </location>
</feature>
<evidence type="ECO:0000256" key="2">
    <source>
        <dbReference type="SAM" id="MobiDB-lite"/>
    </source>
</evidence>
<dbReference type="RefSeq" id="WP_344484196.1">
    <property type="nucleotide sequence ID" value="NZ_BAAASB010000023.1"/>
</dbReference>
<reference evidence="5" key="1">
    <citation type="journal article" date="2019" name="Int. J. Syst. Evol. Microbiol.">
        <title>The Global Catalogue of Microorganisms (GCM) 10K type strain sequencing project: providing services to taxonomists for standard genome sequencing and annotation.</title>
        <authorList>
            <consortium name="The Broad Institute Genomics Platform"/>
            <consortium name="The Broad Institute Genome Sequencing Center for Infectious Disease"/>
            <person name="Wu L."/>
            <person name="Ma J."/>
        </authorList>
    </citation>
    <scope>NUCLEOTIDE SEQUENCE [LARGE SCALE GENOMIC DNA]</scope>
    <source>
        <strain evidence="5">PCU 266</strain>
    </source>
</reference>
<feature type="transmembrane region" description="Helical" evidence="3">
    <location>
        <begin position="12"/>
        <end position="33"/>
    </location>
</feature>